<name>A0AAV2IHL6_LYMST</name>
<keyword evidence="1" id="KW-0812">Transmembrane</keyword>
<sequence length="301" mass="32862">TDEPTVLRLTANGNEATSIEVNHTTPVTLYCEVQSDVVPARALITAGKGLGRIREWPSNNETLTVTLPSLSCEDSGRFFCSGLNGYEKNDTTKWKYVDINIVCALKPKDPSVVSVPNTIQVSPQDNTVFTLEVYGYPVPTNFGLKIETGRGKEDVDKGGYDITYIPLTPPVGQIKVTIYDANTRGTTTYYVSVKNNVGEAVELRLDVVKNDPVLAEPKPADKGDDNGVAIGVGVGVACAVIVIVVVVVAVYLVRRKQAMRRDARFRNAAAAPRVPNLYDNESVYDHIEEQPVELANPYFNK</sequence>
<evidence type="ECO:0000256" key="1">
    <source>
        <dbReference type="SAM" id="Phobius"/>
    </source>
</evidence>
<dbReference type="SUPFAM" id="SSF48726">
    <property type="entry name" value="Immunoglobulin"/>
    <property type="match status" value="1"/>
</dbReference>
<keyword evidence="1" id="KW-0472">Membrane</keyword>
<proteinExistence type="predicted"/>
<feature type="transmembrane region" description="Helical" evidence="1">
    <location>
        <begin position="228"/>
        <end position="253"/>
    </location>
</feature>
<dbReference type="Proteomes" id="UP001497497">
    <property type="component" value="Unassembled WGS sequence"/>
</dbReference>
<accession>A0AAV2IHL6</accession>
<reference evidence="2 3" key="1">
    <citation type="submission" date="2024-04" db="EMBL/GenBank/DDBJ databases">
        <authorList>
            <consortium name="Genoscope - CEA"/>
            <person name="William W."/>
        </authorList>
    </citation>
    <scope>NUCLEOTIDE SEQUENCE [LARGE SCALE GENOMIC DNA]</scope>
</reference>
<feature type="non-terminal residue" evidence="2">
    <location>
        <position position="1"/>
    </location>
</feature>
<comment type="caution">
    <text evidence="2">The sequence shown here is derived from an EMBL/GenBank/DDBJ whole genome shotgun (WGS) entry which is preliminary data.</text>
</comment>
<dbReference type="EMBL" id="CAXITT010000693">
    <property type="protein sequence ID" value="CAL1545264.1"/>
    <property type="molecule type" value="Genomic_DNA"/>
</dbReference>
<protein>
    <recommendedName>
        <fullName evidence="4">Ig-like domain-containing protein</fullName>
    </recommendedName>
</protein>
<keyword evidence="3" id="KW-1185">Reference proteome</keyword>
<keyword evidence="1" id="KW-1133">Transmembrane helix</keyword>
<gene>
    <name evidence="2" type="ORF">GSLYS_00018747001</name>
</gene>
<dbReference type="InterPro" id="IPR036179">
    <property type="entry name" value="Ig-like_dom_sf"/>
</dbReference>
<evidence type="ECO:0008006" key="4">
    <source>
        <dbReference type="Google" id="ProtNLM"/>
    </source>
</evidence>
<evidence type="ECO:0000313" key="3">
    <source>
        <dbReference type="Proteomes" id="UP001497497"/>
    </source>
</evidence>
<organism evidence="2 3">
    <name type="scientific">Lymnaea stagnalis</name>
    <name type="common">Great pond snail</name>
    <name type="synonym">Helix stagnalis</name>
    <dbReference type="NCBI Taxonomy" id="6523"/>
    <lineage>
        <taxon>Eukaryota</taxon>
        <taxon>Metazoa</taxon>
        <taxon>Spiralia</taxon>
        <taxon>Lophotrochozoa</taxon>
        <taxon>Mollusca</taxon>
        <taxon>Gastropoda</taxon>
        <taxon>Heterobranchia</taxon>
        <taxon>Euthyneura</taxon>
        <taxon>Panpulmonata</taxon>
        <taxon>Hygrophila</taxon>
        <taxon>Lymnaeoidea</taxon>
        <taxon>Lymnaeidae</taxon>
        <taxon>Lymnaea</taxon>
    </lineage>
</organism>
<dbReference type="AlphaFoldDB" id="A0AAV2IHL6"/>
<evidence type="ECO:0000313" key="2">
    <source>
        <dbReference type="EMBL" id="CAL1545264.1"/>
    </source>
</evidence>